<dbReference type="Proteomes" id="UP000326565">
    <property type="component" value="Unassembled WGS sequence"/>
</dbReference>
<reference evidence="2 3" key="1">
    <citation type="submission" date="2019-04" db="EMBL/GenBank/DDBJ databases">
        <title>Friends and foes A comparative genomics study of 23 Aspergillus species from section Flavi.</title>
        <authorList>
            <consortium name="DOE Joint Genome Institute"/>
            <person name="Kjaerbolling I."/>
            <person name="Vesth T."/>
            <person name="Frisvad J.C."/>
            <person name="Nybo J.L."/>
            <person name="Theobald S."/>
            <person name="Kildgaard S."/>
            <person name="Isbrandt T."/>
            <person name="Kuo A."/>
            <person name="Sato A."/>
            <person name="Lyhne E.K."/>
            <person name="Kogle M.E."/>
            <person name="Wiebenga A."/>
            <person name="Kun R.S."/>
            <person name="Lubbers R.J."/>
            <person name="Makela M.R."/>
            <person name="Barry K."/>
            <person name="Chovatia M."/>
            <person name="Clum A."/>
            <person name="Daum C."/>
            <person name="Haridas S."/>
            <person name="He G."/>
            <person name="LaButti K."/>
            <person name="Lipzen A."/>
            <person name="Mondo S."/>
            <person name="Riley R."/>
            <person name="Salamov A."/>
            <person name="Simmons B.A."/>
            <person name="Magnuson J.K."/>
            <person name="Henrissat B."/>
            <person name="Mortensen U.H."/>
            <person name="Larsen T.O."/>
            <person name="Devries R.P."/>
            <person name="Grigoriev I.V."/>
            <person name="Machida M."/>
            <person name="Baker S.E."/>
            <person name="Andersen M.R."/>
        </authorList>
    </citation>
    <scope>NUCLEOTIDE SEQUENCE [LARGE SCALE GENOMIC DNA]</scope>
    <source>
        <strain evidence="2 3">CBS 151.66</strain>
    </source>
</reference>
<sequence>MLRRPRQTEPDVLSVRLSKTLRPLSVIPWGALAMWYLGVPIAVGAPMIVVQDDDYTPAIERLESAGFNRSVPNRAPPPEIIETHPNPQQMLEEINAGYKRLDRSGAVFDYPHGDPAEKDLQVYVFPNSFAHLFQEDIPGPSTEIRDTAPTKRFKTYGNLHYPLEQTLVESFVKAAIDEEKDTSFSAWDESLRSWVSLMTGYLEVNNDVLDHCLDKQAVEWYSHNFGRIHEANFGPIDRRVSKRLGSGKEMPIDMRGNPI</sequence>
<gene>
    <name evidence="2" type="ORF">BDV29DRAFT_115815</name>
</gene>
<dbReference type="EMBL" id="ML732697">
    <property type="protein sequence ID" value="KAB8067023.1"/>
    <property type="molecule type" value="Genomic_DNA"/>
</dbReference>
<protein>
    <submittedName>
        <fullName evidence="2">Uncharacterized protein</fullName>
    </submittedName>
</protein>
<dbReference type="AlphaFoldDB" id="A0A5N5WFN7"/>
<keyword evidence="3" id="KW-1185">Reference proteome</keyword>
<keyword evidence="1" id="KW-0812">Transmembrane</keyword>
<dbReference type="OrthoDB" id="3700556at2759"/>
<name>A0A5N5WFN7_9EURO</name>
<keyword evidence="1" id="KW-1133">Transmembrane helix</keyword>
<organism evidence="2 3">
    <name type="scientific">Aspergillus leporis</name>
    <dbReference type="NCBI Taxonomy" id="41062"/>
    <lineage>
        <taxon>Eukaryota</taxon>
        <taxon>Fungi</taxon>
        <taxon>Dikarya</taxon>
        <taxon>Ascomycota</taxon>
        <taxon>Pezizomycotina</taxon>
        <taxon>Eurotiomycetes</taxon>
        <taxon>Eurotiomycetidae</taxon>
        <taxon>Eurotiales</taxon>
        <taxon>Aspergillaceae</taxon>
        <taxon>Aspergillus</taxon>
        <taxon>Aspergillus subgen. Circumdati</taxon>
    </lineage>
</organism>
<proteinExistence type="predicted"/>
<feature type="transmembrane region" description="Helical" evidence="1">
    <location>
        <begin position="26"/>
        <end position="49"/>
    </location>
</feature>
<evidence type="ECO:0000256" key="1">
    <source>
        <dbReference type="SAM" id="Phobius"/>
    </source>
</evidence>
<accession>A0A5N5WFN7</accession>
<evidence type="ECO:0000313" key="2">
    <source>
        <dbReference type="EMBL" id="KAB8067023.1"/>
    </source>
</evidence>
<keyword evidence="1" id="KW-0472">Membrane</keyword>
<evidence type="ECO:0000313" key="3">
    <source>
        <dbReference type="Proteomes" id="UP000326565"/>
    </source>
</evidence>